<gene>
    <name evidence="2" type="ORF">Vbra_10704</name>
</gene>
<feature type="compositionally biased region" description="Basic and acidic residues" evidence="1">
    <location>
        <begin position="1"/>
        <end position="16"/>
    </location>
</feature>
<proteinExistence type="predicted"/>
<organism evidence="2 3">
    <name type="scientific">Vitrella brassicaformis (strain CCMP3155)</name>
    <dbReference type="NCBI Taxonomy" id="1169540"/>
    <lineage>
        <taxon>Eukaryota</taxon>
        <taxon>Sar</taxon>
        <taxon>Alveolata</taxon>
        <taxon>Colpodellida</taxon>
        <taxon>Vitrellaceae</taxon>
        <taxon>Vitrella</taxon>
    </lineage>
</organism>
<protein>
    <submittedName>
        <fullName evidence="2">Uncharacterized protein</fullName>
    </submittedName>
</protein>
<name>A0A0G4H6U2_VITBC</name>
<dbReference type="EMBL" id="CDMY01001040">
    <property type="protein sequence ID" value="CEM39488.1"/>
    <property type="molecule type" value="Genomic_DNA"/>
</dbReference>
<dbReference type="Proteomes" id="UP000041254">
    <property type="component" value="Unassembled WGS sequence"/>
</dbReference>
<evidence type="ECO:0000313" key="2">
    <source>
        <dbReference type="EMBL" id="CEM39488.1"/>
    </source>
</evidence>
<keyword evidence="3" id="KW-1185">Reference proteome</keyword>
<feature type="compositionally biased region" description="Basic and acidic residues" evidence="1">
    <location>
        <begin position="25"/>
        <end position="45"/>
    </location>
</feature>
<reference evidence="2 3" key="1">
    <citation type="submission" date="2014-11" db="EMBL/GenBank/DDBJ databases">
        <authorList>
            <person name="Zhu J."/>
            <person name="Qi W."/>
            <person name="Song R."/>
        </authorList>
    </citation>
    <scope>NUCLEOTIDE SEQUENCE [LARGE SCALE GENOMIC DNA]</scope>
</reference>
<dbReference type="VEuPathDB" id="CryptoDB:Vbra_10704"/>
<dbReference type="InParanoid" id="A0A0G4H6U2"/>
<dbReference type="AlphaFoldDB" id="A0A0G4H6U2"/>
<accession>A0A0G4H6U2</accession>
<feature type="region of interest" description="Disordered" evidence="1">
    <location>
        <begin position="1"/>
        <end position="62"/>
    </location>
</feature>
<sequence length="101" mass="11216">MSQEHHPEQQQQHSHDDDDAMASHNNHEQHDHHDHDHPTNDEGEHTIALTDEASGGGGEMAVTSDVTSAIEAWRADFDEGLKLFQERSMISSVQACLAAHE</sequence>
<evidence type="ECO:0000256" key="1">
    <source>
        <dbReference type="SAM" id="MobiDB-lite"/>
    </source>
</evidence>
<evidence type="ECO:0000313" key="3">
    <source>
        <dbReference type="Proteomes" id="UP000041254"/>
    </source>
</evidence>